<comment type="similarity">
    <text evidence="1">Belongs to the glutaredoxin family. CPYC subfamily.</text>
</comment>
<dbReference type="PANTHER" id="PTHR45694:SF20">
    <property type="entry name" value="GLUTAREDOXIN DOMAIN-CONTAINING PROTEIN"/>
    <property type="match status" value="1"/>
</dbReference>
<evidence type="ECO:0000259" key="3">
    <source>
        <dbReference type="Pfam" id="PF00462"/>
    </source>
</evidence>
<dbReference type="Pfam" id="PF00462">
    <property type="entry name" value="Glutaredoxin"/>
    <property type="match status" value="2"/>
</dbReference>
<dbReference type="InterPro" id="IPR036249">
    <property type="entry name" value="Thioredoxin-like_sf"/>
</dbReference>
<comment type="caution">
    <text evidence="4">The sequence shown here is derived from an EMBL/GenBank/DDBJ whole genome shotgun (WGS) entry which is preliminary data.</text>
</comment>
<dbReference type="InterPro" id="IPR014025">
    <property type="entry name" value="Glutaredoxin_subgr"/>
</dbReference>
<dbReference type="NCBIfam" id="TIGR02180">
    <property type="entry name" value="GRX_euk"/>
    <property type="match status" value="2"/>
</dbReference>
<dbReference type="InterPro" id="IPR002109">
    <property type="entry name" value="Glutaredoxin"/>
</dbReference>
<accession>A0ABQ7XKL9</accession>
<dbReference type="Proteomes" id="UP000824890">
    <property type="component" value="Unassembled WGS sequence"/>
</dbReference>
<feature type="domain" description="Glutaredoxin" evidence="3">
    <location>
        <begin position="127"/>
        <end position="188"/>
    </location>
</feature>
<evidence type="ECO:0000256" key="1">
    <source>
        <dbReference type="ARBA" id="ARBA00007190"/>
    </source>
</evidence>
<keyword evidence="5" id="KW-1185">Reference proteome</keyword>
<dbReference type="EMBL" id="JAGKQM010000019">
    <property type="protein sequence ID" value="KAH0856495.1"/>
    <property type="molecule type" value="Genomic_DNA"/>
</dbReference>
<dbReference type="CDD" id="cd03419">
    <property type="entry name" value="GRX_GRXh_1_2_like"/>
    <property type="match status" value="2"/>
</dbReference>
<evidence type="ECO:0000313" key="4">
    <source>
        <dbReference type="EMBL" id="KAH0856495.1"/>
    </source>
</evidence>
<name>A0ABQ7XKL9_BRANA</name>
<sequence>MEMEVVMNKAKEIVSEYPVVVFSKTYCGYCQRVKQVLTQLGATFKVLELDEMGDGGEIQSALSEWTGQSTVPNVFIKGKHIGGCDRVVESNKQGKLVPLLTEAERMSKEEKEKAMNKAKEIVTSYPVVVFSKTYCGYCQKVKRLLTQLGADFEVLELDEMRDGGEIQSALSKWTGQSTVPSVFIKGKHMGGCDSVMESNRKGKLVPLLIEADALEQGCRSDVEDG</sequence>
<dbReference type="PANTHER" id="PTHR45694">
    <property type="entry name" value="GLUTAREDOXIN 2"/>
    <property type="match status" value="1"/>
</dbReference>
<dbReference type="SUPFAM" id="SSF52833">
    <property type="entry name" value="Thioredoxin-like"/>
    <property type="match status" value="2"/>
</dbReference>
<dbReference type="PRINTS" id="PR00160">
    <property type="entry name" value="GLUTAREDOXIN"/>
</dbReference>
<evidence type="ECO:0000313" key="5">
    <source>
        <dbReference type="Proteomes" id="UP000824890"/>
    </source>
</evidence>
<protein>
    <recommendedName>
        <fullName evidence="3">Glutaredoxin domain-containing protein</fullName>
    </recommendedName>
</protein>
<dbReference type="InterPro" id="IPR011899">
    <property type="entry name" value="Glutaredoxin_euk/vir"/>
</dbReference>
<gene>
    <name evidence="4" type="ORF">HID58_084756</name>
</gene>
<dbReference type="Gene3D" id="3.40.30.10">
    <property type="entry name" value="Glutaredoxin"/>
    <property type="match status" value="2"/>
</dbReference>
<reference evidence="4 5" key="1">
    <citation type="submission" date="2021-05" db="EMBL/GenBank/DDBJ databases">
        <title>Genome Assembly of Synthetic Allotetraploid Brassica napus Reveals Homoeologous Exchanges between Subgenomes.</title>
        <authorList>
            <person name="Davis J.T."/>
        </authorList>
    </citation>
    <scope>NUCLEOTIDE SEQUENCE [LARGE SCALE GENOMIC DNA]</scope>
    <source>
        <strain evidence="5">cv. Da-Ae</strain>
        <tissue evidence="4">Seedling</tissue>
    </source>
</reference>
<evidence type="ECO:0000256" key="2">
    <source>
        <dbReference type="ARBA" id="ARBA00023284"/>
    </source>
</evidence>
<proteinExistence type="inferred from homology"/>
<organism evidence="4 5">
    <name type="scientific">Brassica napus</name>
    <name type="common">Rape</name>
    <dbReference type="NCBI Taxonomy" id="3708"/>
    <lineage>
        <taxon>Eukaryota</taxon>
        <taxon>Viridiplantae</taxon>
        <taxon>Streptophyta</taxon>
        <taxon>Embryophyta</taxon>
        <taxon>Tracheophyta</taxon>
        <taxon>Spermatophyta</taxon>
        <taxon>Magnoliopsida</taxon>
        <taxon>eudicotyledons</taxon>
        <taxon>Gunneridae</taxon>
        <taxon>Pentapetalae</taxon>
        <taxon>rosids</taxon>
        <taxon>malvids</taxon>
        <taxon>Brassicales</taxon>
        <taxon>Brassicaceae</taxon>
        <taxon>Brassiceae</taxon>
        <taxon>Brassica</taxon>
    </lineage>
</organism>
<keyword evidence="2" id="KW-0676">Redox-active center</keyword>
<feature type="domain" description="Glutaredoxin" evidence="3">
    <location>
        <begin position="19"/>
        <end position="81"/>
    </location>
</feature>
<dbReference type="PROSITE" id="PS51354">
    <property type="entry name" value="GLUTAREDOXIN_2"/>
    <property type="match status" value="2"/>
</dbReference>